<evidence type="ECO:0000256" key="2">
    <source>
        <dbReference type="SAM" id="SignalP"/>
    </source>
</evidence>
<dbReference type="PANTHER" id="PTHR42928:SF3">
    <property type="entry name" value="UPF0065 PROTEIN YFLP"/>
    <property type="match status" value="1"/>
</dbReference>
<proteinExistence type="inferred from homology"/>
<organism evidence="3 4">
    <name type="scientific">Pseudaquabacterium rugosum</name>
    <dbReference type="NCBI Taxonomy" id="2984194"/>
    <lineage>
        <taxon>Bacteria</taxon>
        <taxon>Pseudomonadati</taxon>
        <taxon>Pseudomonadota</taxon>
        <taxon>Betaproteobacteria</taxon>
        <taxon>Burkholderiales</taxon>
        <taxon>Sphaerotilaceae</taxon>
        <taxon>Pseudaquabacterium</taxon>
    </lineage>
</organism>
<dbReference type="Pfam" id="PF03401">
    <property type="entry name" value="TctC"/>
    <property type="match status" value="1"/>
</dbReference>
<evidence type="ECO:0000313" key="3">
    <source>
        <dbReference type="EMBL" id="MEK8027948.1"/>
    </source>
</evidence>
<accession>A0ABU9BEK5</accession>
<dbReference type="PANTHER" id="PTHR42928">
    <property type="entry name" value="TRICARBOXYLATE-BINDING PROTEIN"/>
    <property type="match status" value="1"/>
</dbReference>
<comment type="caution">
    <text evidence="3">The sequence shown here is derived from an EMBL/GenBank/DDBJ whole genome shotgun (WGS) entry which is preliminary data.</text>
</comment>
<dbReference type="Gene3D" id="3.40.190.150">
    <property type="entry name" value="Bordetella uptake gene, domain 1"/>
    <property type="match status" value="1"/>
</dbReference>
<evidence type="ECO:0000313" key="4">
    <source>
        <dbReference type="Proteomes" id="UP001368500"/>
    </source>
</evidence>
<dbReference type="InterPro" id="IPR005064">
    <property type="entry name" value="BUG"/>
</dbReference>
<protein>
    <submittedName>
        <fullName evidence="3">Tripartite tricarboxylate transporter substrate-binding protein</fullName>
    </submittedName>
</protein>
<feature type="signal peptide" evidence="2">
    <location>
        <begin position="1"/>
        <end position="23"/>
    </location>
</feature>
<dbReference type="Gene3D" id="3.40.190.10">
    <property type="entry name" value="Periplasmic binding protein-like II"/>
    <property type="match status" value="1"/>
</dbReference>
<dbReference type="PIRSF" id="PIRSF017082">
    <property type="entry name" value="YflP"/>
    <property type="match status" value="1"/>
</dbReference>
<evidence type="ECO:0000256" key="1">
    <source>
        <dbReference type="ARBA" id="ARBA00006987"/>
    </source>
</evidence>
<sequence length="319" mass="33574">MRRLFRTLALATLAALAPSWAQADLGRIDILVPSGAGGGWDQTGRALQQAMRTEGLSTNAQVTNVPGAGGTIGLAQFVTTRKGKPGAVLIGGFTLVSAAITNKSAFSLAHVTPIARLTGEYEILVVPAASPIRTLGDLVSRLKADPRAVSWAGGSAGSTDHVLAALVGEAVGVDPAKVNYVPHAGGGEAMTSILGGHVSVGVGGWNEYEAQIKDGKLRAIGVAAPRRLPGIDVPTFREQGVPVELANWRGVFAAPGLAEADLKRLSAAIDQLARSEGWKRIREERGWLDYHLSRAEFQKFIAEQQTQMQRTLTHLGLAK</sequence>
<keyword evidence="2" id="KW-0732">Signal</keyword>
<dbReference type="CDD" id="cd07012">
    <property type="entry name" value="PBP2_Bug_TTT"/>
    <property type="match status" value="1"/>
</dbReference>
<gene>
    <name evidence="3" type="ORF">AACH11_18460</name>
</gene>
<dbReference type="Proteomes" id="UP001368500">
    <property type="component" value="Unassembled WGS sequence"/>
</dbReference>
<dbReference type="SUPFAM" id="SSF53850">
    <property type="entry name" value="Periplasmic binding protein-like II"/>
    <property type="match status" value="1"/>
</dbReference>
<reference evidence="3 4" key="1">
    <citation type="submission" date="2024-04" db="EMBL/GenBank/DDBJ databases">
        <title>Novel species of the genus Ideonella isolated from streams.</title>
        <authorList>
            <person name="Lu H."/>
        </authorList>
    </citation>
    <scope>NUCLEOTIDE SEQUENCE [LARGE SCALE GENOMIC DNA]</scope>
    <source>
        <strain evidence="3 4">BYS139W</strain>
    </source>
</reference>
<dbReference type="EMBL" id="JBBUTF010000018">
    <property type="protein sequence ID" value="MEK8027948.1"/>
    <property type="molecule type" value="Genomic_DNA"/>
</dbReference>
<dbReference type="RefSeq" id="WP_341375732.1">
    <property type="nucleotide sequence ID" value="NZ_JBBUTF010000018.1"/>
</dbReference>
<feature type="chain" id="PRO_5046591909" evidence="2">
    <location>
        <begin position="24"/>
        <end position="319"/>
    </location>
</feature>
<comment type="similarity">
    <text evidence="1">Belongs to the UPF0065 (bug) family.</text>
</comment>
<keyword evidence="4" id="KW-1185">Reference proteome</keyword>
<name>A0ABU9BEK5_9BURK</name>
<dbReference type="InterPro" id="IPR042100">
    <property type="entry name" value="Bug_dom1"/>
</dbReference>